<dbReference type="Proteomes" id="UP000273786">
    <property type="component" value="Unassembled WGS sequence"/>
</dbReference>
<protein>
    <recommendedName>
        <fullName evidence="4">Propionyl-coenzyme A carboxylase alpha polypeptide</fullName>
    </recommendedName>
</protein>
<proteinExistence type="predicted"/>
<evidence type="ECO:0000313" key="2">
    <source>
        <dbReference type="EMBL" id="RRI03010.1"/>
    </source>
</evidence>
<evidence type="ECO:0008006" key="4">
    <source>
        <dbReference type="Google" id="ProtNLM"/>
    </source>
</evidence>
<feature type="region of interest" description="Disordered" evidence="1">
    <location>
        <begin position="1"/>
        <end position="80"/>
    </location>
</feature>
<comment type="caution">
    <text evidence="2">The sequence shown here is derived from an EMBL/GenBank/DDBJ whole genome shotgun (WGS) entry which is preliminary data.</text>
</comment>
<evidence type="ECO:0000313" key="3">
    <source>
        <dbReference type="Proteomes" id="UP000273786"/>
    </source>
</evidence>
<dbReference type="AlphaFoldDB" id="A0A3P3FWN2"/>
<dbReference type="EMBL" id="RQXT01000010">
    <property type="protein sequence ID" value="RRI03010.1"/>
    <property type="molecule type" value="Genomic_DNA"/>
</dbReference>
<gene>
    <name evidence="2" type="ORF">EH240_10555</name>
</gene>
<organism evidence="2 3">
    <name type="scientific">Mesorhizobium tamadayense</name>
    <dbReference type="NCBI Taxonomy" id="425306"/>
    <lineage>
        <taxon>Bacteria</taxon>
        <taxon>Pseudomonadati</taxon>
        <taxon>Pseudomonadota</taxon>
        <taxon>Alphaproteobacteria</taxon>
        <taxon>Hyphomicrobiales</taxon>
        <taxon>Phyllobacteriaceae</taxon>
        <taxon>Mesorhizobium</taxon>
    </lineage>
</organism>
<keyword evidence="3" id="KW-1185">Reference proteome</keyword>
<name>A0A3P3FWN2_9HYPH</name>
<reference evidence="2 3" key="1">
    <citation type="submission" date="2018-11" db="EMBL/GenBank/DDBJ databases">
        <title>the genome of Mesorhizobium tamadayense DSM 28320.</title>
        <authorList>
            <person name="Gao J."/>
        </authorList>
    </citation>
    <scope>NUCLEOTIDE SEQUENCE [LARGE SCALE GENOMIC DNA]</scope>
    <source>
        <strain evidence="2 3">DSM 28320</strain>
    </source>
</reference>
<accession>A0A3P3FWN2</accession>
<sequence>MATLALEHPPLSCRTSPPQGGRSDVASGFANLNRWREGEAPKLPISPLAGEMSGRTEGGAKERGLSPLPRFAGAKKEVRP</sequence>
<dbReference type="OrthoDB" id="8101429at2"/>
<evidence type="ECO:0000256" key="1">
    <source>
        <dbReference type="SAM" id="MobiDB-lite"/>
    </source>
</evidence>